<sequence>MEPQLSIKGDDDQQGEGRGKDQPTKTRVVENGISPGMGFAHEILRKAGPRAGVVGLVPTAIGGTVIRQWMKNTTDPNATYYQHLVERIKASDKDGGVVRALLWFQGESDAAVKDYAINYKDNLKTLINDLRNDLKPRFLPVILVKIAIYDFFAVNGTDNLSTVRAAQEAVSNEVPDVSIIDSWKLPMNLTTREGFNLDRGHFNSTVLLTAGRWLADTYLSRYSQLL</sequence>
<dbReference type="Gramene" id="KGN62480">
    <property type="protein sequence ID" value="KGN62480"/>
    <property type="gene ID" value="Csa_2G356050"/>
</dbReference>
<evidence type="ECO:0000313" key="5">
    <source>
        <dbReference type="Proteomes" id="UP000029981"/>
    </source>
</evidence>
<feature type="domain" description="Sialate O-acetylesterase" evidence="3">
    <location>
        <begin position="30"/>
        <end position="219"/>
    </location>
</feature>
<dbReference type="InterPro" id="IPR036514">
    <property type="entry name" value="SGNH_hydro_sf"/>
</dbReference>
<dbReference type="Proteomes" id="UP000029981">
    <property type="component" value="Chromosome 2"/>
</dbReference>
<dbReference type="EMBL" id="CM002923">
    <property type="protein sequence ID" value="KGN62480.1"/>
    <property type="molecule type" value="Genomic_DNA"/>
</dbReference>
<evidence type="ECO:0000313" key="4">
    <source>
        <dbReference type="EMBL" id="KGN62480.1"/>
    </source>
</evidence>
<protein>
    <recommendedName>
        <fullName evidence="3">Sialate O-acetylesterase domain-containing protein</fullName>
    </recommendedName>
</protein>
<feature type="region of interest" description="Disordered" evidence="2">
    <location>
        <begin position="1"/>
        <end position="32"/>
    </location>
</feature>
<dbReference type="GO" id="GO:0052689">
    <property type="term" value="F:carboxylic ester hydrolase activity"/>
    <property type="evidence" value="ECO:0000318"/>
    <property type="project" value="GO_Central"/>
</dbReference>
<dbReference type="GO" id="GO:0019752">
    <property type="term" value="P:carboxylic acid metabolic process"/>
    <property type="evidence" value="ECO:0000318"/>
    <property type="project" value="GO_Central"/>
</dbReference>
<gene>
    <name evidence="4" type="ORF">Csa_2G356050</name>
</gene>
<organism evidence="4 5">
    <name type="scientific">Cucumis sativus</name>
    <name type="common">Cucumber</name>
    <dbReference type="NCBI Taxonomy" id="3659"/>
    <lineage>
        <taxon>Eukaryota</taxon>
        <taxon>Viridiplantae</taxon>
        <taxon>Streptophyta</taxon>
        <taxon>Embryophyta</taxon>
        <taxon>Tracheophyta</taxon>
        <taxon>Spermatophyta</taxon>
        <taxon>Magnoliopsida</taxon>
        <taxon>eudicotyledons</taxon>
        <taxon>Gunneridae</taxon>
        <taxon>Pentapetalae</taxon>
        <taxon>rosids</taxon>
        <taxon>fabids</taxon>
        <taxon>Cucurbitales</taxon>
        <taxon>Cucurbitaceae</taxon>
        <taxon>Benincaseae</taxon>
        <taxon>Cucumis</taxon>
    </lineage>
</organism>
<dbReference type="PANTHER" id="PTHR31988:SF19">
    <property type="entry name" value="9-O-ACETYL-N-ACETYLNEURAMINIC ACID DEACETYLASE-RELATED"/>
    <property type="match status" value="1"/>
</dbReference>
<dbReference type="InterPro" id="IPR005181">
    <property type="entry name" value="SASA"/>
</dbReference>
<name>A0A0A0LKQ6_CUCSA</name>
<keyword evidence="1" id="KW-0378">Hydrolase</keyword>
<dbReference type="PANTHER" id="PTHR31988">
    <property type="entry name" value="ESTERASE, PUTATIVE (DUF303)-RELATED"/>
    <property type="match status" value="1"/>
</dbReference>
<keyword evidence="5" id="KW-1185">Reference proteome</keyword>
<accession>A0A0A0LKQ6</accession>
<reference evidence="4 5" key="1">
    <citation type="journal article" date="2009" name="Nat. Genet.">
        <title>The genome of the cucumber, Cucumis sativus L.</title>
        <authorList>
            <person name="Huang S."/>
            <person name="Li R."/>
            <person name="Zhang Z."/>
            <person name="Li L."/>
            <person name="Gu X."/>
            <person name="Fan W."/>
            <person name="Lucas W.J."/>
            <person name="Wang X."/>
            <person name="Xie B."/>
            <person name="Ni P."/>
            <person name="Ren Y."/>
            <person name="Zhu H."/>
            <person name="Li J."/>
            <person name="Lin K."/>
            <person name="Jin W."/>
            <person name="Fei Z."/>
            <person name="Li G."/>
            <person name="Staub J."/>
            <person name="Kilian A."/>
            <person name="van der Vossen E.A."/>
            <person name="Wu Y."/>
            <person name="Guo J."/>
            <person name="He J."/>
            <person name="Jia Z."/>
            <person name="Ren Y."/>
            <person name="Tian G."/>
            <person name="Lu Y."/>
            <person name="Ruan J."/>
            <person name="Qian W."/>
            <person name="Wang M."/>
            <person name="Huang Q."/>
            <person name="Li B."/>
            <person name="Xuan Z."/>
            <person name="Cao J."/>
            <person name="Asan"/>
            <person name="Wu Z."/>
            <person name="Zhang J."/>
            <person name="Cai Q."/>
            <person name="Bai Y."/>
            <person name="Zhao B."/>
            <person name="Han Y."/>
            <person name="Li Y."/>
            <person name="Li X."/>
            <person name="Wang S."/>
            <person name="Shi Q."/>
            <person name="Liu S."/>
            <person name="Cho W.K."/>
            <person name="Kim J.Y."/>
            <person name="Xu Y."/>
            <person name="Heller-Uszynska K."/>
            <person name="Miao H."/>
            <person name="Cheng Z."/>
            <person name="Zhang S."/>
            <person name="Wu J."/>
            <person name="Yang Y."/>
            <person name="Kang H."/>
            <person name="Li M."/>
            <person name="Liang H."/>
            <person name="Ren X."/>
            <person name="Shi Z."/>
            <person name="Wen M."/>
            <person name="Jian M."/>
            <person name="Yang H."/>
            <person name="Zhang G."/>
            <person name="Yang Z."/>
            <person name="Chen R."/>
            <person name="Liu S."/>
            <person name="Li J."/>
            <person name="Ma L."/>
            <person name="Liu H."/>
            <person name="Zhou Y."/>
            <person name="Zhao J."/>
            <person name="Fang X."/>
            <person name="Li G."/>
            <person name="Fang L."/>
            <person name="Li Y."/>
            <person name="Liu D."/>
            <person name="Zheng H."/>
            <person name="Zhang Y."/>
            <person name="Qin N."/>
            <person name="Li Z."/>
            <person name="Yang G."/>
            <person name="Yang S."/>
            <person name="Bolund L."/>
            <person name="Kristiansen K."/>
            <person name="Zheng H."/>
            <person name="Li S."/>
            <person name="Zhang X."/>
            <person name="Yang H."/>
            <person name="Wang J."/>
            <person name="Sun R."/>
            <person name="Zhang B."/>
            <person name="Jiang S."/>
            <person name="Wang J."/>
            <person name="Du Y."/>
            <person name="Li S."/>
        </authorList>
    </citation>
    <scope>NUCLEOTIDE SEQUENCE [LARGE SCALE GENOMIC DNA]</scope>
    <source>
        <strain evidence="5">cv. 9930</strain>
    </source>
</reference>
<evidence type="ECO:0000256" key="1">
    <source>
        <dbReference type="ARBA" id="ARBA00022801"/>
    </source>
</evidence>
<dbReference type="Pfam" id="PF03629">
    <property type="entry name" value="SASA"/>
    <property type="match status" value="1"/>
</dbReference>
<dbReference type="SUPFAM" id="SSF52266">
    <property type="entry name" value="SGNH hydrolase"/>
    <property type="match status" value="1"/>
</dbReference>
<dbReference type="InterPro" id="IPR052940">
    <property type="entry name" value="Carb_Esterase_6"/>
</dbReference>
<dbReference type="AlphaFoldDB" id="A0A0A0LKQ6"/>
<evidence type="ECO:0000256" key="2">
    <source>
        <dbReference type="SAM" id="MobiDB-lite"/>
    </source>
</evidence>
<reference evidence="4 5" key="2">
    <citation type="journal article" date="2009" name="PLoS ONE">
        <title>An integrated genetic and cytogenetic map of the cucumber genome.</title>
        <authorList>
            <person name="Ren Y."/>
            <person name="Zhang Z."/>
            <person name="Liu J."/>
            <person name="Staub J.E."/>
            <person name="Han Y."/>
            <person name="Cheng Z."/>
            <person name="Li X."/>
            <person name="Lu J."/>
            <person name="Miao H."/>
            <person name="Kang H."/>
            <person name="Xie B."/>
            <person name="Gu X."/>
            <person name="Wang X."/>
            <person name="Du Y."/>
            <person name="Jin W."/>
            <person name="Huang S."/>
        </authorList>
    </citation>
    <scope>NUCLEOTIDE SEQUENCE [LARGE SCALE GENOMIC DNA]</scope>
    <source>
        <strain evidence="5">cv. 9930</strain>
    </source>
</reference>
<reference evidence="4 5" key="4">
    <citation type="journal article" date="2011" name="BMC Genomics">
        <title>RNA-Seq improves annotation of protein-coding genes in the cucumber genome.</title>
        <authorList>
            <person name="Li Z."/>
            <person name="Zhang Z."/>
            <person name="Yan P."/>
            <person name="Huang S."/>
            <person name="Fei Z."/>
            <person name="Lin K."/>
        </authorList>
    </citation>
    <scope>NUCLEOTIDE SEQUENCE [LARGE SCALE GENOMIC DNA]</scope>
    <source>
        <strain evidence="5">cv. 9930</strain>
    </source>
</reference>
<dbReference type="eggNOG" id="ENOG502QQJB">
    <property type="taxonomic scope" value="Eukaryota"/>
</dbReference>
<dbReference type="Gene3D" id="3.40.50.1110">
    <property type="entry name" value="SGNH hydrolase"/>
    <property type="match status" value="1"/>
</dbReference>
<proteinExistence type="predicted"/>
<evidence type="ECO:0000259" key="3">
    <source>
        <dbReference type="Pfam" id="PF03629"/>
    </source>
</evidence>
<feature type="compositionally biased region" description="Basic and acidic residues" evidence="2">
    <location>
        <begin position="8"/>
        <end position="28"/>
    </location>
</feature>
<reference evidence="4 5" key="3">
    <citation type="journal article" date="2010" name="BMC Genomics">
        <title>Transcriptome sequencing and comparative analysis of cucumber flowers with different sex types.</title>
        <authorList>
            <person name="Guo S."/>
            <person name="Zheng Y."/>
            <person name="Joung J.G."/>
            <person name="Liu S."/>
            <person name="Zhang Z."/>
            <person name="Crasta O.R."/>
            <person name="Sobral B.W."/>
            <person name="Xu Y."/>
            <person name="Huang S."/>
            <person name="Fei Z."/>
        </authorList>
    </citation>
    <scope>NUCLEOTIDE SEQUENCE [LARGE SCALE GENOMIC DNA]</scope>
    <source>
        <strain evidence="5">cv. 9930</strain>
    </source>
</reference>